<protein>
    <submittedName>
        <fullName evidence="1">Uncharacterized protein</fullName>
    </submittedName>
</protein>
<sequence length="85" mass="9817">MRLSASYVPPVRHIIRYITWRSRQSMGRLTDQCMQCGTMPYDCGFGPCSDFPIKYFLRVPFPLCIWLIQILDENGSRKCNGIPGI</sequence>
<dbReference type="EMBL" id="BMAW01007400">
    <property type="protein sequence ID" value="GFT03643.1"/>
    <property type="molecule type" value="Genomic_DNA"/>
</dbReference>
<evidence type="ECO:0000313" key="1">
    <source>
        <dbReference type="EMBL" id="GFT03643.1"/>
    </source>
</evidence>
<accession>A0A8X6NAZ2</accession>
<reference evidence="1" key="1">
    <citation type="submission" date="2020-08" db="EMBL/GenBank/DDBJ databases">
        <title>Multicomponent nature underlies the extraordinary mechanical properties of spider dragline silk.</title>
        <authorList>
            <person name="Kono N."/>
            <person name="Nakamura H."/>
            <person name="Mori M."/>
            <person name="Yoshida Y."/>
            <person name="Ohtoshi R."/>
            <person name="Malay A.D."/>
            <person name="Moran D.A.P."/>
            <person name="Tomita M."/>
            <person name="Numata K."/>
            <person name="Arakawa K."/>
        </authorList>
    </citation>
    <scope>NUCLEOTIDE SEQUENCE</scope>
</reference>
<dbReference type="AlphaFoldDB" id="A0A8X6NAZ2"/>
<organism evidence="1 2">
    <name type="scientific">Nephila pilipes</name>
    <name type="common">Giant wood spider</name>
    <name type="synonym">Nephila maculata</name>
    <dbReference type="NCBI Taxonomy" id="299642"/>
    <lineage>
        <taxon>Eukaryota</taxon>
        <taxon>Metazoa</taxon>
        <taxon>Ecdysozoa</taxon>
        <taxon>Arthropoda</taxon>
        <taxon>Chelicerata</taxon>
        <taxon>Arachnida</taxon>
        <taxon>Araneae</taxon>
        <taxon>Araneomorphae</taxon>
        <taxon>Entelegynae</taxon>
        <taxon>Araneoidea</taxon>
        <taxon>Nephilidae</taxon>
        <taxon>Nephila</taxon>
    </lineage>
</organism>
<name>A0A8X6NAZ2_NEPPI</name>
<dbReference type="Proteomes" id="UP000887013">
    <property type="component" value="Unassembled WGS sequence"/>
</dbReference>
<comment type="caution">
    <text evidence="1">The sequence shown here is derived from an EMBL/GenBank/DDBJ whole genome shotgun (WGS) entry which is preliminary data.</text>
</comment>
<gene>
    <name evidence="1" type="ORF">NPIL_35241</name>
</gene>
<dbReference type="OrthoDB" id="6407985at2759"/>
<evidence type="ECO:0000313" key="2">
    <source>
        <dbReference type="Proteomes" id="UP000887013"/>
    </source>
</evidence>
<proteinExistence type="predicted"/>
<keyword evidence="2" id="KW-1185">Reference proteome</keyword>